<sequence>MKKKYLAIGLLSSLLFGNVVTASAEQITRNAETEGEVTLSIIDDVDTVDPDPDPGPGIIIPPVQTGEFSITYVPTLNFGIHDNVNSTGLLKFEAQAESFEVNDDSGEEVLRPHFAQIRDTRDVSTGWTLRVEQVTPFINDNNVQLNGASITFSNPRLSQAWDSEVAIHSNPVTISAEHGSQILMGAEVLNGRGWNSITWGTLNGEVNPNIVLEIPGERANGQFTSELNWSLSNVPSSLAPVI</sequence>
<gene>
    <name evidence="3" type="ORF">ENLAB_16380</name>
</gene>
<accession>A0ABM7XSM4</accession>
<keyword evidence="4" id="KW-1185">Reference proteome</keyword>
<evidence type="ECO:0000259" key="2">
    <source>
        <dbReference type="Pfam" id="PF13731"/>
    </source>
</evidence>
<keyword evidence="1" id="KW-0732">Signal</keyword>
<dbReference type="InterPro" id="IPR027994">
    <property type="entry name" value="WxL_dom"/>
</dbReference>
<organism evidence="3 4">
    <name type="scientific">Enterococcus innesii</name>
    <dbReference type="NCBI Taxonomy" id="2839759"/>
    <lineage>
        <taxon>Bacteria</taxon>
        <taxon>Bacillati</taxon>
        <taxon>Bacillota</taxon>
        <taxon>Bacilli</taxon>
        <taxon>Lactobacillales</taxon>
        <taxon>Enterococcaceae</taxon>
        <taxon>Enterococcus</taxon>
    </lineage>
</organism>
<evidence type="ECO:0000313" key="4">
    <source>
        <dbReference type="Proteomes" id="UP000831692"/>
    </source>
</evidence>
<dbReference type="RefSeq" id="WP_144808238.1">
    <property type="nucleotide sequence ID" value="NZ_AP025635.1"/>
</dbReference>
<reference evidence="3 4" key="1">
    <citation type="submission" date="2022-03" db="EMBL/GenBank/DDBJ databases">
        <title>Complete genome sequence of Enterococcus innesii DB-1.</title>
        <authorList>
            <person name="Fukuda D."/>
            <person name="Nolasco-Hipolito C."/>
        </authorList>
    </citation>
    <scope>NUCLEOTIDE SEQUENCE [LARGE SCALE GENOMIC DNA]</scope>
    <source>
        <strain evidence="3 4">DB-1</strain>
    </source>
</reference>
<evidence type="ECO:0000313" key="3">
    <source>
        <dbReference type="EMBL" id="BDG68074.1"/>
    </source>
</evidence>
<dbReference type="Proteomes" id="UP000831692">
    <property type="component" value="Chromosome"/>
</dbReference>
<feature type="chain" id="PRO_5046494001" description="WxL domain-containing protein" evidence="1">
    <location>
        <begin position="25"/>
        <end position="242"/>
    </location>
</feature>
<name>A0ABM7XSM4_9ENTE</name>
<dbReference type="GeneID" id="83457642"/>
<proteinExistence type="predicted"/>
<evidence type="ECO:0000256" key="1">
    <source>
        <dbReference type="SAM" id="SignalP"/>
    </source>
</evidence>
<dbReference type="Pfam" id="PF13731">
    <property type="entry name" value="WxL"/>
    <property type="match status" value="1"/>
</dbReference>
<feature type="signal peptide" evidence="1">
    <location>
        <begin position="1"/>
        <end position="24"/>
    </location>
</feature>
<feature type="domain" description="WxL" evidence="2">
    <location>
        <begin position="29"/>
        <end position="235"/>
    </location>
</feature>
<protein>
    <recommendedName>
        <fullName evidence="2">WxL domain-containing protein</fullName>
    </recommendedName>
</protein>
<dbReference type="EMBL" id="AP025635">
    <property type="protein sequence ID" value="BDG68074.1"/>
    <property type="molecule type" value="Genomic_DNA"/>
</dbReference>